<gene>
    <name evidence="1" type="ORF">ElyMa_006748300</name>
</gene>
<sequence>MSHKMQTQPPPGRQARMCSRTSISLPSLCHIDRSEPDLVLAWEGESFSSEARSQSACESNDSRLDIQLVVTNGKNSVPIGLNLKAI</sequence>
<evidence type="ECO:0000313" key="1">
    <source>
        <dbReference type="EMBL" id="GFS14528.1"/>
    </source>
</evidence>
<accession>A0AAV4IYM7</accession>
<comment type="caution">
    <text evidence="1">The sequence shown here is derived from an EMBL/GenBank/DDBJ whole genome shotgun (WGS) entry which is preliminary data.</text>
</comment>
<evidence type="ECO:0000313" key="2">
    <source>
        <dbReference type="Proteomes" id="UP000762676"/>
    </source>
</evidence>
<organism evidence="1 2">
    <name type="scientific">Elysia marginata</name>
    <dbReference type="NCBI Taxonomy" id="1093978"/>
    <lineage>
        <taxon>Eukaryota</taxon>
        <taxon>Metazoa</taxon>
        <taxon>Spiralia</taxon>
        <taxon>Lophotrochozoa</taxon>
        <taxon>Mollusca</taxon>
        <taxon>Gastropoda</taxon>
        <taxon>Heterobranchia</taxon>
        <taxon>Euthyneura</taxon>
        <taxon>Panpulmonata</taxon>
        <taxon>Sacoglossa</taxon>
        <taxon>Placobranchoidea</taxon>
        <taxon>Plakobranchidae</taxon>
        <taxon>Elysia</taxon>
    </lineage>
</organism>
<dbReference type="AlphaFoldDB" id="A0AAV4IYM7"/>
<dbReference type="EMBL" id="BMAT01013523">
    <property type="protein sequence ID" value="GFS14528.1"/>
    <property type="molecule type" value="Genomic_DNA"/>
</dbReference>
<keyword evidence="2" id="KW-1185">Reference proteome</keyword>
<protein>
    <submittedName>
        <fullName evidence="1">Uncharacterized protein</fullName>
    </submittedName>
</protein>
<dbReference type="Proteomes" id="UP000762676">
    <property type="component" value="Unassembled WGS sequence"/>
</dbReference>
<name>A0AAV4IYM7_9GAST</name>
<proteinExistence type="predicted"/>
<reference evidence="1 2" key="1">
    <citation type="journal article" date="2021" name="Elife">
        <title>Chloroplast acquisition without the gene transfer in kleptoplastic sea slugs, Plakobranchus ocellatus.</title>
        <authorList>
            <person name="Maeda T."/>
            <person name="Takahashi S."/>
            <person name="Yoshida T."/>
            <person name="Shimamura S."/>
            <person name="Takaki Y."/>
            <person name="Nagai Y."/>
            <person name="Toyoda A."/>
            <person name="Suzuki Y."/>
            <person name="Arimoto A."/>
            <person name="Ishii H."/>
            <person name="Satoh N."/>
            <person name="Nishiyama T."/>
            <person name="Hasebe M."/>
            <person name="Maruyama T."/>
            <person name="Minagawa J."/>
            <person name="Obokata J."/>
            <person name="Shigenobu S."/>
        </authorList>
    </citation>
    <scope>NUCLEOTIDE SEQUENCE [LARGE SCALE GENOMIC DNA]</scope>
</reference>